<feature type="compositionally biased region" description="Acidic residues" evidence="1">
    <location>
        <begin position="8"/>
        <end position="18"/>
    </location>
</feature>
<dbReference type="AlphaFoldDB" id="A0A6A4DE59"/>
<evidence type="ECO:0000313" key="2">
    <source>
        <dbReference type="EMBL" id="KAE9306810.1"/>
    </source>
</evidence>
<sequence length="58" mass="6422">MVVKSGDESNEESEDESEPAAPKPKKPKAKVQQTKPPDPRSGSMEQKSDRLPNEVNRC</sequence>
<protein>
    <submittedName>
        <fullName evidence="2">Uncharacterized protein</fullName>
    </submittedName>
</protein>
<proteinExistence type="predicted"/>
<evidence type="ECO:0000313" key="3">
    <source>
        <dbReference type="Proteomes" id="UP000434957"/>
    </source>
</evidence>
<feature type="region of interest" description="Disordered" evidence="1">
    <location>
        <begin position="1"/>
        <end position="58"/>
    </location>
</feature>
<gene>
    <name evidence="2" type="ORF">PR003_g21156</name>
</gene>
<comment type="caution">
    <text evidence="2">The sequence shown here is derived from an EMBL/GenBank/DDBJ whole genome shotgun (WGS) entry which is preliminary data.</text>
</comment>
<dbReference type="Proteomes" id="UP000434957">
    <property type="component" value="Unassembled WGS sequence"/>
</dbReference>
<name>A0A6A4DE59_9STRA</name>
<dbReference type="EMBL" id="QXFT01001955">
    <property type="protein sequence ID" value="KAE9306810.1"/>
    <property type="molecule type" value="Genomic_DNA"/>
</dbReference>
<feature type="compositionally biased region" description="Basic and acidic residues" evidence="1">
    <location>
        <begin position="46"/>
        <end position="58"/>
    </location>
</feature>
<organism evidence="2 3">
    <name type="scientific">Phytophthora rubi</name>
    <dbReference type="NCBI Taxonomy" id="129364"/>
    <lineage>
        <taxon>Eukaryota</taxon>
        <taxon>Sar</taxon>
        <taxon>Stramenopiles</taxon>
        <taxon>Oomycota</taxon>
        <taxon>Peronosporomycetes</taxon>
        <taxon>Peronosporales</taxon>
        <taxon>Peronosporaceae</taxon>
        <taxon>Phytophthora</taxon>
    </lineage>
</organism>
<reference evidence="2 3" key="1">
    <citation type="submission" date="2018-08" db="EMBL/GenBank/DDBJ databases">
        <title>Genomic investigation of the strawberry pathogen Phytophthora fragariae indicates pathogenicity is determined by transcriptional variation in three key races.</title>
        <authorList>
            <person name="Adams T.M."/>
            <person name="Armitage A.D."/>
            <person name="Sobczyk M.K."/>
            <person name="Bates H.J."/>
            <person name="Dunwell J.M."/>
            <person name="Nellist C.F."/>
            <person name="Harrison R.J."/>
        </authorList>
    </citation>
    <scope>NUCLEOTIDE SEQUENCE [LARGE SCALE GENOMIC DNA]</scope>
    <source>
        <strain evidence="2 3">SCRP333</strain>
    </source>
</reference>
<keyword evidence="3" id="KW-1185">Reference proteome</keyword>
<evidence type="ECO:0000256" key="1">
    <source>
        <dbReference type="SAM" id="MobiDB-lite"/>
    </source>
</evidence>
<accession>A0A6A4DE59</accession>